<name>A0A3B1AXL8_9ZZZZ</name>
<proteinExistence type="predicted"/>
<evidence type="ECO:0000313" key="1">
    <source>
        <dbReference type="EMBL" id="VAX04433.1"/>
    </source>
</evidence>
<organism evidence="1">
    <name type="scientific">hydrothermal vent metagenome</name>
    <dbReference type="NCBI Taxonomy" id="652676"/>
    <lineage>
        <taxon>unclassified sequences</taxon>
        <taxon>metagenomes</taxon>
        <taxon>ecological metagenomes</taxon>
    </lineage>
</organism>
<protein>
    <submittedName>
        <fullName evidence="1">Uncharacterized protein</fullName>
    </submittedName>
</protein>
<dbReference type="EMBL" id="UOFU01000381">
    <property type="protein sequence ID" value="VAX04433.1"/>
    <property type="molecule type" value="Genomic_DNA"/>
</dbReference>
<gene>
    <name evidence="1" type="ORF">MNBD_GAMMA20-1303</name>
</gene>
<accession>A0A3B1AXL8</accession>
<sequence length="45" mass="4792">MPALLTHSNFRAFGAPRAQKGLLCGKSGHNKRLCIDASDTSTFTA</sequence>
<reference evidence="1" key="1">
    <citation type="submission" date="2018-06" db="EMBL/GenBank/DDBJ databases">
        <authorList>
            <person name="Zhirakovskaya E."/>
        </authorList>
    </citation>
    <scope>NUCLEOTIDE SEQUENCE</scope>
</reference>
<dbReference type="AlphaFoldDB" id="A0A3B1AXL8"/>